<evidence type="ECO:0000313" key="8">
    <source>
        <dbReference type="Proteomes" id="UP000050761"/>
    </source>
</evidence>
<evidence type="ECO:0000259" key="6">
    <source>
        <dbReference type="PROSITE" id="PS50090"/>
    </source>
</evidence>
<dbReference type="GO" id="GO:0005634">
    <property type="term" value="C:nucleus"/>
    <property type="evidence" value="ECO:0007669"/>
    <property type="project" value="UniProtKB-SubCell"/>
</dbReference>
<dbReference type="GO" id="GO:0030544">
    <property type="term" value="F:Hsp70 protein binding"/>
    <property type="evidence" value="ECO:0007669"/>
    <property type="project" value="InterPro"/>
</dbReference>
<feature type="region of interest" description="Disordered" evidence="5">
    <location>
        <begin position="181"/>
        <end position="225"/>
    </location>
</feature>
<evidence type="ECO:0000313" key="9">
    <source>
        <dbReference type="WBParaSite" id="HPBE_0001452401-mRNA-1"/>
    </source>
</evidence>
<evidence type="ECO:0000256" key="2">
    <source>
        <dbReference type="ARBA" id="ARBA00022737"/>
    </source>
</evidence>
<evidence type="ECO:0000256" key="3">
    <source>
        <dbReference type="ARBA" id="ARBA00023186"/>
    </source>
</evidence>
<keyword evidence="3" id="KW-0143">Chaperone</keyword>
<evidence type="ECO:0000256" key="1">
    <source>
        <dbReference type="ARBA" id="ARBA00004123"/>
    </source>
</evidence>
<dbReference type="AlphaFoldDB" id="A0A183G0B5"/>
<dbReference type="InterPro" id="IPR001005">
    <property type="entry name" value="SANT/Myb"/>
</dbReference>
<reference evidence="7 8" key="1">
    <citation type="submission" date="2018-11" db="EMBL/GenBank/DDBJ databases">
        <authorList>
            <consortium name="Pathogen Informatics"/>
        </authorList>
    </citation>
    <scope>NUCLEOTIDE SEQUENCE [LARGE SCALE GENOMIC DNA]</scope>
</reference>
<dbReference type="Gene3D" id="1.10.10.60">
    <property type="entry name" value="Homeodomain-like"/>
    <property type="match status" value="2"/>
</dbReference>
<reference evidence="9" key="2">
    <citation type="submission" date="2019-09" db="UniProtKB">
        <authorList>
            <consortium name="WormBaseParasite"/>
        </authorList>
    </citation>
    <scope>IDENTIFICATION</scope>
</reference>
<proteinExistence type="predicted"/>
<keyword evidence="4" id="KW-0539">Nucleus</keyword>
<dbReference type="InterPro" id="IPR009057">
    <property type="entry name" value="Homeodomain-like_sf"/>
</dbReference>
<dbReference type="EMBL" id="UZAH01028401">
    <property type="protein sequence ID" value="VDO99902.1"/>
    <property type="molecule type" value="Genomic_DNA"/>
</dbReference>
<dbReference type="GO" id="GO:0043022">
    <property type="term" value="F:ribosome binding"/>
    <property type="evidence" value="ECO:0007669"/>
    <property type="project" value="InterPro"/>
</dbReference>
<dbReference type="Pfam" id="PF21884">
    <property type="entry name" value="ZUO1-like_ZHD"/>
    <property type="match status" value="1"/>
</dbReference>
<evidence type="ECO:0000256" key="4">
    <source>
        <dbReference type="ARBA" id="ARBA00023242"/>
    </source>
</evidence>
<name>A0A183G0B5_HELPZ</name>
<dbReference type="SMART" id="SM00717">
    <property type="entry name" value="SANT"/>
    <property type="match status" value="2"/>
</dbReference>
<dbReference type="Pfam" id="PF23082">
    <property type="entry name" value="Myb_DNA-binding_2"/>
    <property type="match status" value="2"/>
</dbReference>
<dbReference type="WBParaSite" id="HPBE_0001452401-mRNA-1">
    <property type="protein sequence ID" value="HPBE_0001452401-mRNA-1"/>
    <property type="gene ID" value="HPBE_0001452401"/>
</dbReference>
<dbReference type="Proteomes" id="UP000050761">
    <property type="component" value="Unassembled WGS sequence"/>
</dbReference>
<keyword evidence="2" id="KW-0677">Repeat</keyword>
<dbReference type="GO" id="GO:0051083">
    <property type="term" value="P:'de novo' cotranslational protein folding"/>
    <property type="evidence" value="ECO:0007669"/>
    <property type="project" value="InterPro"/>
</dbReference>
<accession>A0A183G0B5</accession>
<dbReference type="OrthoDB" id="1690618at2759"/>
<feature type="domain" description="Myb-like" evidence="6">
    <location>
        <begin position="403"/>
        <end position="449"/>
    </location>
</feature>
<keyword evidence="8" id="KW-1185">Reference proteome</keyword>
<accession>A0A3P8DUM8</accession>
<evidence type="ECO:0000313" key="7">
    <source>
        <dbReference type="EMBL" id="VDO99902.1"/>
    </source>
</evidence>
<dbReference type="PANTHER" id="PTHR43999:SF1">
    <property type="entry name" value="DNAJ HOMOLOG SUBFAMILY C MEMBER 2"/>
    <property type="match status" value="1"/>
</dbReference>
<organism evidence="8 9">
    <name type="scientific">Heligmosomoides polygyrus</name>
    <name type="common">Parasitic roundworm</name>
    <dbReference type="NCBI Taxonomy" id="6339"/>
    <lineage>
        <taxon>Eukaryota</taxon>
        <taxon>Metazoa</taxon>
        <taxon>Ecdysozoa</taxon>
        <taxon>Nematoda</taxon>
        <taxon>Chromadorea</taxon>
        <taxon>Rhabditida</taxon>
        <taxon>Rhabditina</taxon>
        <taxon>Rhabditomorpha</taxon>
        <taxon>Strongyloidea</taxon>
        <taxon>Heligmosomidae</taxon>
        <taxon>Heligmosomoides</taxon>
    </lineage>
</organism>
<dbReference type="SUPFAM" id="SSF46689">
    <property type="entry name" value="Homeodomain-like"/>
    <property type="match status" value="2"/>
</dbReference>
<dbReference type="PANTHER" id="PTHR43999">
    <property type="entry name" value="DNAJ HOMOLOG SUBFAMILY C MEMBER 2"/>
    <property type="match status" value="1"/>
</dbReference>
<dbReference type="CDD" id="cd00167">
    <property type="entry name" value="SANT"/>
    <property type="match status" value="1"/>
</dbReference>
<dbReference type="InterPro" id="IPR054076">
    <property type="entry name" value="ZUO1-like_ZHD"/>
</dbReference>
<gene>
    <name evidence="7" type="ORF">HPBE_LOCUS14525</name>
</gene>
<evidence type="ECO:0000256" key="5">
    <source>
        <dbReference type="SAM" id="MobiDB-lite"/>
    </source>
</evidence>
<dbReference type="InterPro" id="IPR044634">
    <property type="entry name" value="Zuotin/DnaJC2"/>
</dbReference>
<dbReference type="FunFam" id="1.10.10.60:FF:000180">
    <property type="entry name" value="DnaJ (Hsp40) homolog, subfamily C, member 2"/>
    <property type="match status" value="1"/>
</dbReference>
<dbReference type="GO" id="GO:0005829">
    <property type="term" value="C:cytosol"/>
    <property type="evidence" value="ECO:0007669"/>
    <property type="project" value="TreeGrafter"/>
</dbReference>
<comment type="subcellular location">
    <subcellularLocation>
        <location evidence="1">Nucleus</location>
    </subcellularLocation>
</comment>
<protein>
    <submittedName>
        <fullName evidence="9">Myb-like domain-containing protein</fullName>
    </submittedName>
</protein>
<sequence>MLKPCLSSDLSSFRALSFYCQAYEQLGLSEVKRQAYDSVDHKFNDAIPSEKSVNKDNFFVELAPVFERNARWSTKQPVPSLGKADSDRASVEAFYNFWFDFSSWREFSYLDEEDKERGEDRYERRELEKMNKVERERRRKEEAKRIRRLVELAYSKDPRIAQFKKEDQEVKRIAKEEKLRAQREKAEAAEKERREKEEAEQRAKEEQERIAREEKERERKEREAAKKAAAVQKRRFKKLAEAAGHWSENADDKLAEMERVERLCICLSADEMAALCDTIERTTMRAEVLSAISNAEAAKKNGEAKAESKSTERIKEVDKAAAVWTSDEIQLLVKASNTYPAGTVDRWSIIADYINEHRKDKSAPLKNEKQVIKQCKAVQSMNVKLPATTQNQLGASLPDEDIWTISEQKLLEKAIKAYPASDPERWDKISTAVGTKSKKACIRRFKYLVQMVRNKKEEGSC</sequence>
<dbReference type="GO" id="GO:0006450">
    <property type="term" value="P:regulation of translational fidelity"/>
    <property type="evidence" value="ECO:0007669"/>
    <property type="project" value="InterPro"/>
</dbReference>
<dbReference type="PROSITE" id="PS50090">
    <property type="entry name" value="MYB_LIKE"/>
    <property type="match status" value="1"/>
</dbReference>